<accession>A0AAD3S3M7</accession>
<reference evidence="1" key="1">
    <citation type="submission" date="2023-05" db="EMBL/GenBank/DDBJ databases">
        <title>Nepenthes gracilis genome sequencing.</title>
        <authorList>
            <person name="Fukushima K."/>
        </authorList>
    </citation>
    <scope>NUCLEOTIDE SEQUENCE</scope>
    <source>
        <strain evidence="1">SING2019-196</strain>
    </source>
</reference>
<gene>
    <name evidence="1" type="ORF">Nepgr_005504</name>
</gene>
<name>A0AAD3S3M7_NEPGR</name>
<keyword evidence="2" id="KW-1185">Reference proteome</keyword>
<protein>
    <submittedName>
        <fullName evidence="1">Uncharacterized protein</fullName>
    </submittedName>
</protein>
<evidence type="ECO:0000313" key="2">
    <source>
        <dbReference type="Proteomes" id="UP001279734"/>
    </source>
</evidence>
<dbReference type="Proteomes" id="UP001279734">
    <property type="component" value="Unassembled WGS sequence"/>
</dbReference>
<organism evidence="1 2">
    <name type="scientific">Nepenthes gracilis</name>
    <name type="common">Slender pitcher plant</name>
    <dbReference type="NCBI Taxonomy" id="150966"/>
    <lineage>
        <taxon>Eukaryota</taxon>
        <taxon>Viridiplantae</taxon>
        <taxon>Streptophyta</taxon>
        <taxon>Embryophyta</taxon>
        <taxon>Tracheophyta</taxon>
        <taxon>Spermatophyta</taxon>
        <taxon>Magnoliopsida</taxon>
        <taxon>eudicotyledons</taxon>
        <taxon>Gunneridae</taxon>
        <taxon>Pentapetalae</taxon>
        <taxon>Caryophyllales</taxon>
        <taxon>Nepenthaceae</taxon>
        <taxon>Nepenthes</taxon>
    </lineage>
</organism>
<dbReference type="AlphaFoldDB" id="A0AAD3S3M7"/>
<dbReference type="EMBL" id="BSYO01000004">
    <property type="protein sequence ID" value="GMH03665.1"/>
    <property type="molecule type" value="Genomic_DNA"/>
</dbReference>
<evidence type="ECO:0000313" key="1">
    <source>
        <dbReference type="EMBL" id="GMH03665.1"/>
    </source>
</evidence>
<comment type="caution">
    <text evidence="1">The sequence shown here is derived from an EMBL/GenBank/DDBJ whole genome shotgun (WGS) entry which is preliminary data.</text>
</comment>
<sequence>MILIFILDEPTKSMGGNFVLRQQIKIKIPNTTTDFVESMKLNPSAFIFSDSMDKYDSLCSSITTSSQTQRTQNFSWSSRSLQPNRSPTIQGKDLFFHSQLGREQSFLHMPIDSDHGYLA</sequence>
<proteinExistence type="predicted"/>